<feature type="region of interest" description="Disordered" evidence="4">
    <location>
        <begin position="691"/>
        <end position="795"/>
    </location>
</feature>
<organism evidence="7 8">
    <name type="scientific">Byssothecium circinans</name>
    <dbReference type="NCBI Taxonomy" id="147558"/>
    <lineage>
        <taxon>Eukaryota</taxon>
        <taxon>Fungi</taxon>
        <taxon>Dikarya</taxon>
        <taxon>Ascomycota</taxon>
        <taxon>Pezizomycotina</taxon>
        <taxon>Dothideomycetes</taxon>
        <taxon>Pleosporomycetidae</taxon>
        <taxon>Pleosporales</taxon>
        <taxon>Massarineae</taxon>
        <taxon>Massarinaceae</taxon>
        <taxon>Byssothecium</taxon>
    </lineage>
</organism>
<dbReference type="InterPro" id="IPR036864">
    <property type="entry name" value="Zn2-C6_fun-type_DNA-bd_sf"/>
</dbReference>
<evidence type="ECO:0000256" key="2">
    <source>
        <dbReference type="ARBA" id="ARBA00023242"/>
    </source>
</evidence>
<feature type="transmembrane region" description="Helical" evidence="5">
    <location>
        <begin position="603"/>
        <end position="621"/>
    </location>
</feature>
<dbReference type="Pfam" id="PF04082">
    <property type="entry name" value="Fungal_trans"/>
    <property type="match status" value="1"/>
</dbReference>
<feature type="region of interest" description="Disordered" evidence="4">
    <location>
        <begin position="149"/>
        <end position="179"/>
    </location>
</feature>
<keyword evidence="2" id="KW-0539">Nucleus</keyword>
<keyword evidence="5" id="KW-0812">Transmembrane</keyword>
<feature type="compositionally biased region" description="Polar residues" evidence="4">
    <location>
        <begin position="705"/>
        <end position="721"/>
    </location>
</feature>
<sequence>MGPKRPSGGDLNLPHQPIKLPKIEQPGSIGVAQSPPLSTPQLLQRAPNSDFSGSVKKKLANSSRTGQACDRCKVRKIRCDPRPEGCSPCAQNRTPCKTTDRITGRATTRGHAEAMEGENAYLRAQIADLQAQLKEMGVEPRATPYDNIAPPPHTSQWANTNAGNDWGEESQRRESISPMPSYAPASGLENNRPLPQFKHASFGDNYLGVSSADSLLSNIKGTSLSVFGHEIDITDFIDDDQYENSTMSYNHFIRIAMNEQLVDPVPLPEYHELSEYCKIYLRSLNPYVMLVDKRELMNLVWCIGNDPHFKPTAAQTVCIHMVLATLKHQISVRNGQSSIHEANRHYTYALSFYKDLLLSHTWQDVQALALISQHLRNFPKPGAAWYMMSTTFTLAIELGFHRSHKAWADSGGKMDKLEIEMRKRIFWVMHALGTNLSGKLGRPMPINLDEVDVEFPEPVDDTLPGEDVNGTPFRKCSFQIGIQIAKFTVCLSKLYGQLYSLNRTASSYNETIRRLDAGLRQWKEEQPWELQDPARATRDDFVFSLFLEYWYHEYILLLHHPAVCRSRDPEVVNANMDRCLAASQKMLHTCNELRKLRSLDIPWINAVVYIAAMFTTLFIYFQRRDQMFAVDMNKLRGDMDQWVDVMGDWGQLLGSGDKLKNAIHSIVERSLSSINEAIFKRTASQSLAQVALQGPPETPAPPVYSNGNHQSQYPNLTNASSEPGIPPPSQPYPAGATYAYNNGTTNSAPQPSPSGYEQHSYPSNQDPAMAPSHAAALQAATSSAAAPPPRPEDSYAYANTQVATNGHQHTYPVNGVSPEDWIHFTRTYMHQQAPQGEYLNTATTLMALGGREGATQGNGNEGTSEGSVNVMQGQAPAQSAMQWPGVQFGMPSNGHVA</sequence>
<keyword evidence="8" id="KW-1185">Reference proteome</keyword>
<evidence type="ECO:0000256" key="4">
    <source>
        <dbReference type="SAM" id="MobiDB-lite"/>
    </source>
</evidence>
<dbReference type="OrthoDB" id="4456959at2759"/>
<dbReference type="CDD" id="cd12148">
    <property type="entry name" value="fungal_TF_MHR"/>
    <property type="match status" value="1"/>
</dbReference>
<dbReference type="GO" id="GO:0008270">
    <property type="term" value="F:zinc ion binding"/>
    <property type="evidence" value="ECO:0007669"/>
    <property type="project" value="InterPro"/>
</dbReference>
<dbReference type="GO" id="GO:0000981">
    <property type="term" value="F:DNA-binding transcription factor activity, RNA polymerase II-specific"/>
    <property type="evidence" value="ECO:0007669"/>
    <property type="project" value="InterPro"/>
</dbReference>
<evidence type="ECO:0000256" key="3">
    <source>
        <dbReference type="SAM" id="Coils"/>
    </source>
</evidence>
<accession>A0A6A5TQZ5</accession>
<keyword evidence="5" id="KW-1133">Transmembrane helix</keyword>
<feature type="region of interest" description="Disordered" evidence="4">
    <location>
        <begin position="874"/>
        <end position="897"/>
    </location>
</feature>
<dbReference type="AlphaFoldDB" id="A0A6A5TQZ5"/>
<dbReference type="GO" id="GO:0006351">
    <property type="term" value="P:DNA-templated transcription"/>
    <property type="evidence" value="ECO:0007669"/>
    <property type="project" value="InterPro"/>
</dbReference>
<dbReference type="PROSITE" id="PS50048">
    <property type="entry name" value="ZN2_CY6_FUNGAL_2"/>
    <property type="match status" value="1"/>
</dbReference>
<dbReference type="Pfam" id="PF00172">
    <property type="entry name" value="Zn_clus"/>
    <property type="match status" value="1"/>
</dbReference>
<dbReference type="PANTHER" id="PTHR46910:SF4">
    <property type="entry name" value="ZN(2)-C6 FUNGAL-TYPE DOMAIN-CONTAINING PROTEIN"/>
    <property type="match status" value="1"/>
</dbReference>
<feature type="compositionally biased region" description="Polar residues" evidence="4">
    <location>
        <begin position="35"/>
        <end position="52"/>
    </location>
</feature>
<evidence type="ECO:0000259" key="6">
    <source>
        <dbReference type="PROSITE" id="PS50048"/>
    </source>
</evidence>
<dbReference type="SUPFAM" id="SSF57701">
    <property type="entry name" value="Zn2/Cys6 DNA-binding domain"/>
    <property type="match status" value="1"/>
</dbReference>
<feature type="compositionally biased region" description="Low complexity" evidence="4">
    <location>
        <begin position="767"/>
        <end position="785"/>
    </location>
</feature>
<feature type="compositionally biased region" description="Polar residues" evidence="4">
    <location>
        <begin position="739"/>
        <end position="766"/>
    </location>
</feature>
<keyword evidence="3" id="KW-0175">Coiled coil</keyword>
<protein>
    <recommendedName>
        <fullName evidence="6">Zn(2)-C6 fungal-type domain-containing protein</fullName>
    </recommendedName>
</protein>
<feature type="region of interest" description="Disordered" evidence="4">
    <location>
        <begin position="1"/>
        <end position="65"/>
    </location>
</feature>
<dbReference type="EMBL" id="ML976996">
    <property type="protein sequence ID" value="KAF1955125.1"/>
    <property type="molecule type" value="Genomic_DNA"/>
</dbReference>
<keyword evidence="1" id="KW-0479">Metal-binding</keyword>
<dbReference type="InterPro" id="IPR001138">
    <property type="entry name" value="Zn2Cys6_DnaBD"/>
</dbReference>
<dbReference type="Gene3D" id="4.10.240.10">
    <property type="entry name" value="Zn(2)-C6 fungal-type DNA-binding domain"/>
    <property type="match status" value="1"/>
</dbReference>
<feature type="domain" description="Zn(2)-C6 fungal-type" evidence="6">
    <location>
        <begin position="68"/>
        <end position="98"/>
    </location>
</feature>
<reference evidence="7" key="1">
    <citation type="journal article" date="2020" name="Stud. Mycol.">
        <title>101 Dothideomycetes genomes: a test case for predicting lifestyles and emergence of pathogens.</title>
        <authorList>
            <person name="Haridas S."/>
            <person name="Albert R."/>
            <person name="Binder M."/>
            <person name="Bloem J."/>
            <person name="Labutti K."/>
            <person name="Salamov A."/>
            <person name="Andreopoulos B."/>
            <person name="Baker S."/>
            <person name="Barry K."/>
            <person name="Bills G."/>
            <person name="Bluhm B."/>
            <person name="Cannon C."/>
            <person name="Castanera R."/>
            <person name="Culley D."/>
            <person name="Daum C."/>
            <person name="Ezra D."/>
            <person name="Gonzalez J."/>
            <person name="Henrissat B."/>
            <person name="Kuo A."/>
            <person name="Liang C."/>
            <person name="Lipzen A."/>
            <person name="Lutzoni F."/>
            <person name="Magnuson J."/>
            <person name="Mondo S."/>
            <person name="Nolan M."/>
            <person name="Ohm R."/>
            <person name="Pangilinan J."/>
            <person name="Park H.-J."/>
            <person name="Ramirez L."/>
            <person name="Alfaro M."/>
            <person name="Sun H."/>
            <person name="Tritt A."/>
            <person name="Yoshinaga Y."/>
            <person name="Zwiers L.-H."/>
            <person name="Turgeon B."/>
            <person name="Goodwin S."/>
            <person name="Spatafora J."/>
            <person name="Crous P."/>
            <person name="Grigoriev I."/>
        </authorList>
    </citation>
    <scope>NUCLEOTIDE SEQUENCE</scope>
    <source>
        <strain evidence="7">CBS 675.92</strain>
    </source>
</reference>
<dbReference type="PANTHER" id="PTHR46910">
    <property type="entry name" value="TRANSCRIPTION FACTOR PDR1"/>
    <property type="match status" value="1"/>
</dbReference>
<name>A0A6A5TQZ5_9PLEO</name>
<dbReference type="CDD" id="cd00067">
    <property type="entry name" value="GAL4"/>
    <property type="match status" value="1"/>
</dbReference>
<keyword evidence="5" id="KW-0472">Membrane</keyword>
<evidence type="ECO:0000256" key="5">
    <source>
        <dbReference type="SAM" id="Phobius"/>
    </source>
</evidence>
<feature type="compositionally biased region" description="Polar residues" evidence="4">
    <location>
        <begin position="154"/>
        <end position="163"/>
    </location>
</feature>
<evidence type="ECO:0000256" key="1">
    <source>
        <dbReference type="ARBA" id="ARBA00022723"/>
    </source>
</evidence>
<gene>
    <name evidence="7" type="ORF">CC80DRAFT_493449</name>
</gene>
<dbReference type="GO" id="GO:0003677">
    <property type="term" value="F:DNA binding"/>
    <property type="evidence" value="ECO:0007669"/>
    <property type="project" value="InterPro"/>
</dbReference>
<evidence type="ECO:0000313" key="7">
    <source>
        <dbReference type="EMBL" id="KAF1955125.1"/>
    </source>
</evidence>
<dbReference type="PROSITE" id="PS00463">
    <property type="entry name" value="ZN2_CY6_FUNGAL_1"/>
    <property type="match status" value="1"/>
</dbReference>
<dbReference type="SMART" id="SM00906">
    <property type="entry name" value="Fungal_trans"/>
    <property type="match status" value="1"/>
</dbReference>
<evidence type="ECO:0000313" key="8">
    <source>
        <dbReference type="Proteomes" id="UP000800035"/>
    </source>
</evidence>
<feature type="coiled-coil region" evidence="3">
    <location>
        <begin position="112"/>
        <end position="139"/>
    </location>
</feature>
<proteinExistence type="predicted"/>
<dbReference type="SMART" id="SM00066">
    <property type="entry name" value="GAL4"/>
    <property type="match status" value="1"/>
</dbReference>
<dbReference type="Proteomes" id="UP000800035">
    <property type="component" value="Unassembled WGS sequence"/>
</dbReference>
<dbReference type="InterPro" id="IPR050987">
    <property type="entry name" value="AtrR-like"/>
</dbReference>
<dbReference type="InterPro" id="IPR007219">
    <property type="entry name" value="XnlR_reg_dom"/>
</dbReference>